<name>A0ABX7MR72_9GAMM</name>
<reference evidence="1 2" key="1">
    <citation type="submission" date="2021-03" db="EMBL/GenBank/DDBJ databases">
        <title>Genome sequencing of Marinobacter sp. LPB0319.</title>
        <authorList>
            <person name="Kim J."/>
        </authorList>
    </citation>
    <scope>NUCLEOTIDE SEQUENCE [LARGE SCALE GENOMIC DNA]</scope>
    <source>
        <strain evidence="1 2">LPB0319</strain>
    </source>
</reference>
<dbReference type="Pfam" id="PF11903">
    <property type="entry name" value="ParD_like"/>
    <property type="match status" value="1"/>
</dbReference>
<accession>A0ABX7MR72</accession>
<evidence type="ECO:0000313" key="1">
    <source>
        <dbReference type="EMBL" id="QSP93899.1"/>
    </source>
</evidence>
<evidence type="ECO:0008006" key="3">
    <source>
        <dbReference type="Google" id="ProtNLM"/>
    </source>
</evidence>
<proteinExistence type="predicted"/>
<sequence>MPSPIRLDAKLLKEAAAIGKAARRSTPQQIQYWAEIGQIVADSLSQEDLVALSQGLLELKPERVRVQPPSSDQVLADVAQLGQSGELTRRLTASGTIYQASLSHPGYLEQIQPSGTVRVGYFENGAFVEKDDAA</sequence>
<keyword evidence="2" id="KW-1185">Reference proteome</keyword>
<dbReference type="Proteomes" id="UP000663555">
    <property type="component" value="Chromosome"/>
</dbReference>
<dbReference type="InterPro" id="IPR021831">
    <property type="entry name" value="ParD-like"/>
</dbReference>
<evidence type="ECO:0000313" key="2">
    <source>
        <dbReference type="Proteomes" id="UP000663555"/>
    </source>
</evidence>
<dbReference type="EMBL" id="CP071247">
    <property type="protein sequence ID" value="QSP93899.1"/>
    <property type="molecule type" value="Genomic_DNA"/>
</dbReference>
<dbReference type="RefSeq" id="WP_206643121.1">
    <property type="nucleotide sequence ID" value="NZ_CP071247.1"/>
</dbReference>
<protein>
    <recommendedName>
        <fullName evidence="3">ParD-like antitoxin of type II toxin-antitoxin system</fullName>
    </recommendedName>
</protein>
<organism evidence="1 2">
    <name type="scientific">Marinobacter salinisoli</name>
    <dbReference type="NCBI Taxonomy" id="2769486"/>
    <lineage>
        <taxon>Bacteria</taxon>
        <taxon>Pseudomonadati</taxon>
        <taxon>Pseudomonadota</taxon>
        <taxon>Gammaproteobacteria</taxon>
        <taxon>Pseudomonadales</taxon>
        <taxon>Marinobacteraceae</taxon>
        <taxon>Marinobacter</taxon>
    </lineage>
</organism>
<gene>
    <name evidence="1" type="ORF">LPB19_11915</name>
</gene>